<reference evidence="1 2" key="1">
    <citation type="submission" date="2018-05" db="EMBL/GenBank/DDBJ databases">
        <title>Genomic Encyclopedia of Type Strains, Phase IV (KMG-IV): sequencing the most valuable type-strain genomes for metagenomic binning, comparative biology and taxonomic classification.</title>
        <authorList>
            <person name="Goeker M."/>
        </authorList>
    </citation>
    <scope>NUCLEOTIDE SEQUENCE [LARGE SCALE GENOMIC DNA]</scope>
    <source>
        <strain evidence="1 2">DSM 19792</strain>
    </source>
</reference>
<organism evidence="1 2">
    <name type="scientific">Undibacterium pigrum</name>
    <dbReference type="NCBI Taxonomy" id="401470"/>
    <lineage>
        <taxon>Bacteria</taxon>
        <taxon>Pseudomonadati</taxon>
        <taxon>Pseudomonadota</taxon>
        <taxon>Betaproteobacteria</taxon>
        <taxon>Burkholderiales</taxon>
        <taxon>Oxalobacteraceae</taxon>
        <taxon>Undibacterium</taxon>
    </lineage>
</organism>
<evidence type="ECO:0000313" key="1">
    <source>
        <dbReference type="EMBL" id="PXX45492.1"/>
    </source>
</evidence>
<accession>A0A318JAS5</accession>
<dbReference type="RefSeq" id="WP_110254913.1">
    <property type="nucleotide sequence ID" value="NZ_QJKB01000002.1"/>
</dbReference>
<dbReference type="AlphaFoldDB" id="A0A318JAS5"/>
<keyword evidence="2" id="KW-1185">Reference proteome</keyword>
<dbReference type="EMBL" id="QJKB01000002">
    <property type="protein sequence ID" value="PXX45492.1"/>
    <property type="molecule type" value="Genomic_DNA"/>
</dbReference>
<gene>
    <name evidence="1" type="ORF">DFR42_102720</name>
</gene>
<protein>
    <submittedName>
        <fullName evidence="1">Uncharacterized protein</fullName>
    </submittedName>
</protein>
<sequence length="75" mass="8271">MKLDEFYSNKKDGEISATEAQSLNEELAKISLNDIPLDCRALVADYLTLALNMQSVRKEISPALDSLLSEIQAQG</sequence>
<name>A0A318JAS5_9BURK</name>
<evidence type="ECO:0000313" key="2">
    <source>
        <dbReference type="Proteomes" id="UP000247792"/>
    </source>
</evidence>
<dbReference type="Proteomes" id="UP000247792">
    <property type="component" value="Unassembled WGS sequence"/>
</dbReference>
<proteinExistence type="predicted"/>
<comment type="caution">
    <text evidence="1">The sequence shown here is derived from an EMBL/GenBank/DDBJ whole genome shotgun (WGS) entry which is preliminary data.</text>
</comment>